<dbReference type="FunFam" id="1.10.238.10:FF:000178">
    <property type="entry name" value="Calmodulin-2 A"/>
    <property type="match status" value="1"/>
</dbReference>
<dbReference type="PANTHER" id="PTHR47500:SF3">
    <property type="entry name" value="EF-HAND DOMAIN-CONTAINING PROTEIN"/>
    <property type="match status" value="1"/>
</dbReference>
<dbReference type="PROSITE" id="PS50222">
    <property type="entry name" value="EF_HAND_2"/>
    <property type="match status" value="2"/>
</dbReference>
<dbReference type="AlphaFoldDB" id="A0A7M5WJK3"/>
<dbReference type="GO" id="GO:0008218">
    <property type="term" value="P:bioluminescence"/>
    <property type="evidence" value="ECO:0007669"/>
    <property type="project" value="UniProtKB-KW"/>
</dbReference>
<evidence type="ECO:0000256" key="3">
    <source>
        <dbReference type="ARBA" id="ARBA00022837"/>
    </source>
</evidence>
<name>A0A7M5WJK3_9CNID</name>
<evidence type="ECO:0000256" key="2">
    <source>
        <dbReference type="ARBA" id="ARBA00022737"/>
    </source>
</evidence>
<dbReference type="CDD" id="cd00051">
    <property type="entry name" value="EFh"/>
    <property type="match status" value="1"/>
</dbReference>
<evidence type="ECO:0000256" key="4">
    <source>
        <dbReference type="ARBA" id="ARBA00023223"/>
    </source>
</evidence>
<dbReference type="SMART" id="SM00054">
    <property type="entry name" value="EFh"/>
    <property type="match status" value="2"/>
</dbReference>
<accession>A0A7M5WJK3</accession>
<keyword evidence="2" id="KW-0677">Repeat</keyword>
<proteinExistence type="inferred from homology"/>
<keyword evidence="4" id="KW-0455">Luminescence</keyword>
<dbReference type="InterPro" id="IPR002048">
    <property type="entry name" value="EF_hand_dom"/>
</dbReference>
<dbReference type="SUPFAM" id="SSF47473">
    <property type="entry name" value="EF-hand"/>
    <property type="match status" value="1"/>
</dbReference>
<organism evidence="8 9">
    <name type="scientific">Clytia hemisphaerica</name>
    <dbReference type="NCBI Taxonomy" id="252671"/>
    <lineage>
        <taxon>Eukaryota</taxon>
        <taxon>Metazoa</taxon>
        <taxon>Cnidaria</taxon>
        <taxon>Hydrozoa</taxon>
        <taxon>Hydroidolina</taxon>
        <taxon>Leptothecata</taxon>
        <taxon>Obeliida</taxon>
        <taxon>Clytiidae</taxon>
        <taxon>Clytia</taxon>
    </lineage>
</organism>
<keyword evidence="9" id="KW-1185">Reference proteome</keyword>
<dbReference type="InterPro" id="IPR018247">
    <property type="entry name" value="EF_Hand_1_Ca_BS"/>
</dbReference>
<dbReference type="PROSITE" id="PS00018">
    <property type="entry name" value="EF_HAND_1"/>
    <property type="match status" value="2"/>
</dbReference>
<dbReference type="Proteomes" id="UP000594262">
    <property type="component" value="Unplaced"/>
</dbReference>
<dbReference type="GO" id="GO:0043226">
    <property type="term" value="C:organelle"/>
    <property type="evidence" value="ECO:0007669"/>
    <property type="project" value="UniProtKB-ARBA"/>
</dbReference>
<keyword evidence="3" id="KW-0106">Calcium</keyword>
<dbReference type="InterPro" id="IPR043520">
    <property type="entry name" value="SPT21"/>
</dbReference>
<reference evidence="8" key="1">
    <citation type="submission" date="2021-01" db="UniProtKB">
        <authorList>
            <consortium name="EnsemblMetazoa"/>
        </authorList>
    </citation>
    <scope>IDENTIFICATION</scope>
</reference>
<dbReference type="OrthoDB" id="5988051at2759"/>
<feature type="domain" description="EF-hand" evidence="7">
    <location>
        <begin position="41"/>
        <end position="76"/>
    </location>
</feature>
<evidence type="ECO:0000313" key="9">
    <source>
        <dbReference type="Proteomes" id="UP000594262"/>
    </source>
</evidence>
<keyword evidence="5" id="KW-0599">Photoprotein</keyword>
<evidence type="ECO:0000256" key="1">
    <source>
        <dbReference type="ARBA" id="ARBA00007828"/>
    </source>
</evidence>
<evidence type="ECO:0000256" key="6">
    <source>
        <dbReference type="SAM" id="MobiDB-lite"/>
    </source>
</evidence>
<feature type="region of interest" description="Disordered" evidence="6">
    <location>
        <begin position="281"/>
        <end position="302"/>
    </location>
</feature>
<comment type="similarity">
    <text evidence="1">Belongs to the aequorin family.</text>
</comment>
<dbReference type="GO" id="GO:0005509">
    <property type="term" value="F:calcium ion binding"/>
    <property type="evidence" value="ECO:0007669"/>
    <property type="project" value="InterPro"/>
</dbReference>
<dbReference type="RefSeq" id="XP_066911678.1">
    <property type="nucleotide sequence ID" value="XM_067055577.1"/>
</dbReference>
<dbReference type="Gene3D" id="1.10.238.10">
    <property type="entry name" value="EF-hand"/>
    <property type="match status" value="1"/>
</dbReference>
<evidence type="ECO:0000256" key="5">
    <source>
        <dbReference type="ARBA" id="ARBA00023262"/>
    </source>
</evidence>
<dbReference type="EnsemblMetazoa" id="CLYHEMT004902.1">
    <property type="protein sequence ID" value="CLYHEMP004902.1"/>
    <property type="gene ID" value="CLYHEMG004902"/>
</dbReference>
<dbReference type="InterPro" id="IPR011992">
    <property type="entry name" value="EF-hand-dom_pair"/>
</dbReference>
<dbReference type="GeneID" id="136798908"/>
<evidence type="ECO:0000313" key="8">
    <source>
        <dbReference type="EnsemblMetazoa" id="CLYHEMP004902.1"/>
    </source>
</evidence>
<protein>
    <recommendedName>
        <fullName evidence="7">EF-hand domain-containing protein</fullName>
    </recommendedName>
</protein>
<evidence type="ECO:0000259" key="7">
    <source>
        <dbReference type="PROSITE" id="PS50222"/>
    </source>
</evidence>
<feature type="domain" description="EF-hand" evidence="7">
    <location>
        <begin position="77"/>
        <end position="112"/>
    </location>
</feature>
<sequence>MLTTSTIDRQKSFLQRRRDLNPNNPNINVMAPDRTDILTQGQKSAFREVFDLFDSNGGGSIDADELDEALRSADIQVTKDEINEVLSSMDKDGNGEIDFEEFLQLMTNTERFLESVICKEQEAEATQQREVLLFEALTQFMRKSALHSINEIVGYYHQKYKKVQTPHVIRHYAAGARLIGLSEQQIKRHLEQLRRSSMSNNKSPYAQPPYAFMHLCRQKEVPRPVKLEKITEITEESSPTKIRENLKILVPDAPRQSTCKGRIRLKIVWDQKEKDEKAGKLPSLIPTKPHETATSQSLRKKRRHNGWVAQRFNPANIRDHLPILTTNSVKRELKADGGVLIDPDKPHSLDFDDAPGLRFKVTGLTNQYYKGIQNQKSREAETHWHSLGVNRMPSQHLRESYRRVFKAYVDYRNTPVSSLCSSSIA</sequence>
<dbReference type="Pfam" id="PF13499">
    <property type="entry name" value="EF-hand_7"/>
    <property type="match status" value="1"/>
</dbReference>
<dbReference type="PANTHER" id="PTHR47500">
    <property type="entry name" value="EF-HAND CALCIUM-BINDING DOMAIN-CONTAINING PROTEIN"/>
    <property type="match status" value="1"/>
</dbReference>